<feature type="domain" description="BTB" evidence="3">
    <location>
        <begin position="144"/>
        <end position="211"/>
    </location>
</feature>
<evidence type="ECO:0000256" key="1">
    <source>
        <dbReference type="ARBA" id="ARBA00004906"/>
    </source>
</evidence>
<dbReference type="EMBL" id="OZ075137">
    <property type="protein sequence ID" value="CAL5007426.1"/>
    <property type="molecule type" value="Genomic_DNA"/>
</dbReference>
<evidence type="ECO:0000313" key="5">
    <source>
        <dbReference type="EMBL" id="CAL5007426.1"/>
    </source>
</evidence>
<dbReference type="InterPro" id="IPR056423">
    <property type="entry name" value="BACK_BPM_SPOP"/>
</dbReference>
<dbReference type="InterPro" id="IPR000210">
    <property type="entry name" value="BTB/POZ_dom"/>
</dbReference>
<dbReference type="SUPFAM" id="SSF49599">
    <property type="entry name" value="TRAF domain-like"/>
    <property type="match status" value="1"/>
</dbReference>
<dbReference type="CDD" id="cd18280">
    <property type="entry name" value="BTB_POZ_BPM_plant"/>
    <property type="match status" value="1"/>
</dbReference>
<feature type="domain" description="MATH" evidence="4">
    <location>
        <begin position="21"/>
        <end position="154"/>
    </location>
</feature>
<accession>A0ABC9BUW7</accession>
<evidence type="ECO:0000259" key="3">
    <source>
        <dbReference type="PROSITE" id="PS50097"/>
    </source>
</evidence>
<dbReference type="AlphaFoldDB" id="A0ABC9BUW7"/>
<dbReference type="InterPro" id="IPR002083">
    <property type="entry name" value="MATH/TRAF_dom"/>
</dbReference>
<evidence type="ECO:0000313" key="6">
    <source>
        <dbReference type="Proteomes" id="UP001497457"/>
    </source>
</evidence>
<dbReference type="Gene3D" id="2.60.210.10">
    <property type="entry name" value="Apoptosis, Tumor Necrosis Factor Receptor Associated Protein 2, Chain A"/>
    <property type="match status" value="1"/>
</dbReference>
<dbReference type="Proteomes" id="UP001497457">
    <property type="component" value="Chromosome 27b"/>
</dbReference>
<evidence type="ECO:0000256" key="2">
    <source>
        <dbReference type="ARBA" id="ARBA00010846"/>
    </source>
</evidence>
<comment type="pathway">
    <text evidence="1">Protein modification; protein ubiquitination.</text>
</comment>
<dbReference type="Gene3D" id="3.30.710.10">
    <property type="entry name" value="Potassium Channel Kv1.1, Chain A"/>
    <property type="match status" value="1"/>
</dbReference>
<keyword evidence="6" id="KW-1185">Reference proteome</keyword>
<dbReference type="SUPFAM" id="SSF54695">
    <property type="entry name" value="POZ domain"/>
    <property type="match status" value="1"/>
</dbReference>
<reference evidence="6" key="1">
    <citation type="submission" date="2024-06" db="EMBL/GenBank/DDBJ databases">
        <authorList>
            <person name="Ryan C."/>
        </authorList>
    </citation>
    <scope>NUCLEOTIDE SEQUENCE [LARGE SCALE GENOMIC DNA]</scope>
</reference>
<gene>
    <name evidence="5" type="ORF">URODEC1_LOCUS68499</name>
</gene>
<reference evidence="5 6" key="2">
    <citation type="submission" date="2024-10" db="EMBL/GenBank/DDBJ databases">
        <authorList>
            <person name="Ryan C."/>
        </authorList>
    </citation>
    <scope>NUCLEOTIDE SEQUENCE [LARGE SCALE GENOMIC DNA]</scope>
</reference>
<dbReference type="Pfam" id="PF24570">
    <property type="entry name" value="BACK_BPM_SPOP"/>
    <property type="match status" value="1"/>
</dbReference>
<dbReference type="InterPro" id="IPR011333">
    <property type="entry name" value="SKP1/BTB/POZ_sf"/>
</dbReference>
<organism evidence="5 6">
    <name type="scientific">Urochloa decumbens</name>
    <dbReference type="NCBI Taxonomy" id="240449"/>
    <lineage>
        <taxon>Eukaryota</taxon>
        <taxon>Viridiplantae</taxon>
        <taxon>Streptophyta</taxon>
        <taxon>Embryophyta</taxon>
        <taxon>Tracheophyta</taxon>
        <taxon>Spermatophyta</taxon>
        <taxon>Magnoliopsida</taxon>
        <taxon>Liliopsida</taxon>
        <taxon>Poales</taxon>
        <taxon>Poaceae</taxon>
        <taxon>PACMAD clade</taxon>
        <taxon>Panicoideae</taxon>
        <taxon>Panicodae</taxon>
        <taxon>Paniceae</taxon>
        <taxon>Melinidinae</taxon>
        <taxon>Urochloa</taxon>
    </lineage>
</organism>
<proteinExistence type="inferred from homology"/>
<name>A0ABC9BUW7_9POAL</name>
<protein>
    <submittedName>
        <fullName evidence="5">Uncharacterized protein</fullName>
    </submittedName>
</protein>
<dbReference type="PANTHER" id="PTHR26379">
    <property type="entry name" value="BTB/POZ AND MATH DOMAIN-CONTAINING PROTEIN 1"/>
    <property type="match status" value="1"/>
</dbReference>
<dbReference type="PROSITE" id="PS50097">
    <property type="entry name" value="BTB"/>
    <property type="match status" value="1"/>
</dbReference>
<sequence length="320" mass="35809">MAQTERLTRKTMSRCNPETERCTHILEIAGYSLHKNVNPSCYIESAAFAVGGHEWCIRFYPNGDGWEDTEGFEDSVSIYLVLMGEATEVRALFDFRMVGAATGVSTSVHAEDRVFSSDCLTWGAGNLMQKMDDLGELLDSEVGADVMFTVKSEVFHAHKIVLAMRSPVFMAELYGPMSDKEMKTITIEDMQPSVFKALLHFIYKDSLPLMDDLDTFEDEEMVKHLLVAADRYGIDRMKVMCESILGKRLCIGSVASTLALADQHHCIQLKDACIEFINSSNRSGDVFASQGYAHLKRACPAVIVEIWEKSAKTPRFILDT</sequence>
<dbReference type="Pfam" id="PF22486">
    <property type="entry name" value="MATH_2"/>
    <property type="match status" value="1"/>
</dbReference>
<comment type="similarity">
    <text evidence="2">Belongs to the Tdpoz family.</text>
</comment>
<dbReference type="PANTHER" id="PTHR26379:SF474">
    <property type="entry name" value="OS08G0228200 PROTEIN"/>
    <property type="match status" value="1"/>
</dbReference>
<dbReference type="SMART" id="SM00225">
    <property type="entry name" value="BTB"/>
    <property type="match status" value="1"/>
</dbReference>
<dbReference type="InterPro" id="IPR045005">
    <property type="entry name" value="BPM1-6"/>
</dbReference>
<dbReference type="Pfam" id="PF00651">
    <property type="entry name" value="BTB"/>
    <property type="match status" value="1"/>
</dbReference>
<dbReference type="PROSITE" id="PS50144">
    <property type="entry name" value="MATH"/>
    <property type="match status" value="1"/>
</dbReference>
<dbReference type="CDD" id="cd00121">
    <property type="entry name" value="MATH"/>
    <property type="match status" value="1"/>
</dbReference>
<dbReference type="Gene3D" id="1.25.40.420">
    <property type="match status" value="1"/>
</dbReference>
<evidence type="ECO:0000259" key="4">
    <source>
        <dbReference type="PROSITE" id="PS50144"/>
    </source>
</evidence>
<dbReference type="InterPro" id="IPR008974">
    <property type="entry name" value="TRAF-like"/>
</dbReference>